<dbReference type="EMBL" id="QHKI01000009">
    <property type="protein sequence ID" value="RSM86312.1"/>
    <property type="molecule type" value="Genomic_DNA"/>
</dbReference>
<gene>
    <name evidence="4" type="ORF">DMH04_14190</name>
</gene>
<feature type="DNA-binding region" description="H-T-H motif" evidence="2">
    <location>
        <begin position="44"/>
        <end position="63"/>
    </location>
</feature>
<proteinExistence type="predicted"/>
<sequence>MSGSYHLLVTVTESGKQTRTDRRREQILDGAIRVFAEKHYHEAGIADIATDLGIGHGTFYRYFANKKDIVNQAVAWALRQIDETVLQEDPSSSTTLAEHRAMIERVYLRLFVLQDQHPHLIRFLFRQASDPTTLTLAHDTFVGYADRFITIGVDKGFLRPDIDVEIASQALVAVVFDVMRRASATAVSVEMRQRWMSTHARMTLEGLRQPE</sequence>
<evidence type="ECO:0000256" key="1">
    <source>
        <dbReference type="ARBA" id="ARBA00023125"/>
    </source>
</evidence>
<accession>A0A428ZDZ9</accession>
<dbReference type="InterPro" id="IPR009057">
    <property type="entry name" value="Homeodomain-like_sf"/>
</dbReference>
<dbReference type="Proteomes" id="UP000287547">
    <property type="component" value="Unassembled WGS sequence"/>
</dbReference>
<organism evidence="4 5">
    <name type="scientific">Kibdelosporangium aridum</name>
    <dbReference type="NCBI Taxonomy" id="2030"/>
    <lineage>
        <taxon>Bacteria</taxon>
        <taxon>Bacillati</taxon>
        <taxon>Actinomycetota</taxon>
        <taxon>Actinomycetes</taxon>
        <taxon>Pseudonocardiales</taxon>
        <taxon>Pseudonocardiaceae</taxon>
        <taxon>Kibdelosporangium</taxon>
    </lineage>
</organism>
<dbReference type="GO" id="GO:0000976">
    <property type="term" value="F:transcription cis-regulatory region binding"/>
    <property type="evidence" value="ECO:0007669"/>
    <property type="project" value="TreeGrafter"/>
</dbReference>
<dbReference type="OrthoDB" id="5112469at2"/>
<dbReference type="Gene3D" id="1.10.357.10">
    <property type="entry name" value="Tetracycline Repressor, domain 2"/>
    <property type="match status" value="1"/>
</dbReference>
<dbReference type="InterPro" id="IPR036271">
    <property type="entry name" value="Tet_transcr_reg_TetR-rel_C_sf"/>
</dbReference>
<evidence type="ECO:0000256" key="2">
    <source>
        <dbReference type="PROSITE-ProRule" id="PRU00335"/>
    </source>
</evidence>
<reference evidence="4 5" key="1">
    <citation type="submission" date="2018-05" db="EMBL/GenBank/DDBJ databases">
        <title>Evolution of GPA BGCs.</title>
        <authorList>
            <person name="Waglechner N."/>
            <person name="Wright G.D."/>
        </authorList>
    </citation>
    <scope>NUCLEOTIDE SEQUENCE [LARGE SCALE GENOMIC DNA]</scope>
    <source>
        <strain evidence="4 5">A82846</strain>
    </source>
</reference>
<evidence type="ECO:0000259" key="3">
    <source>
        <dbReference type="PROSITE" id="PS50977"/>
    </source>
</evidence>
<name>A0A428ZDZ9_KIBAR</name>
<dbReference type="InterPro" id="IPR050109">
    <property type="entry name" value="HTH-type_TetR-like_transc_reg"/>
</dbReference>
<feature type="domain" description="HTH tetR-type" evidence="3">
    <location>
        <begin position="21"/>
        <end position="81"/>
    </location>
</feature>
<dbReference type="PROSITE" id="PS50977">
    <property type="entry name" value="HTH_TETR_2"/>
    <property type="match status" value="1"/>
</dbReference>
<evidence type="ECO:0000313" key="4">
    <source>
        <dbReference type="EMBL" id="RSM86312.1"/>
    </source>
</evidence>
<dbReference type="SUPFAM" id="SSF48498">
    <property type="entry name" value="Tetracyclin repressor-like, C-terminal domain"/>
    <property type="match status" value="1"/>
</dbReference>
<protein>
    <submittedName>
        <fullName evidence="4">TetR/AcrR family transcriptional regulator</fullName>
    </submittedName>
</protein>
<dbReference type="AlphaFoldDB" id="A0A428ZDZ9"/>
<dbReference type="SUPFAM" id="SSF46689">
    <property type="entry name" value="Homeodomain-like"/>
    <property type="match status" value="1"/>
</dbReference>
<dbReference type="InterPro" id="IPR001647">
    <property type="entry name" value="HTH_TetR"/>
</dbReference>
<dbReference type="PANTHER" id="PTHR30055:SF226">
    <property type="entry name" value="HTH-TYPE TRANSCRIPTIONAL REGULATOR PKSA"/>
    <property type="match status" value="1"/>
</dbReference>
<comment type="caution">
    <text evidence="4">The sequence shown here is derived from an EMBL/GenBank/DDBJ whole genome shotgun (WGS) entry which is preliminary data.</text>
</comment>
<evidence type="ECO:0000313" key="5">
    <source>
        <dbReference type="Proteomes" id="UP000287547"/>
    </source>
</evidence>
<keyword evidence="1 2" id="KW-0238">DNA-binding</keyword>
<dbReference type="GO" id="GO:0003700">
    <property type="term" value="F:DNA-binding transcription factor activity"/>
    <property type="evidence" value="ECO:0007669"/>
    <property type="project" value="TreeGrafter"/>
</dbReference>
<dbReference type="PRINTS" id="PR00455">
    <property type="entry name" value="HTHTETR"/>
</dbReference>
<dbReference type="PANTHER" id="PTHR30055">
    <property type="entry name" value="HTH-TYPE TRANSCRIPTIONAL REGULATOR RUTR"/>
    <property type="match status" value="1"/>
</dbReference>
<dbReference type="Pfam" id="PF00440">
    <property type="entry name" value="TetR_N"/>
    <property type="match status" value="1"/>
</dbReference>